<evidence type="ECO:0000313" key="2">
    <source>
        <dbReference type="Proteomes" id="UP000289555"/>
    </source>
</evidence>
<gene>
    <name evidence="1" type="ORF">HORIV_21140</name>
</gene>
<name>A0ABN5WXR2_9GAMM</name>
<organism evidence="1 2">
    <name type="scientific">Vreelandella olivaria</name>
    <dbReference type="NCBI Taxonomy" id="390919"/>
    <lineage>
        <taxon>Bacteria</taxon>
        <taxon>Pseudomonadati</taxon>
        <taxon>Pseudomonadota</taxon>
        <taxon>Gammaproteobacteria</taxon>
        <taxon>Oceanospirillales</taxon>
        <taxon>Halomonadaceae</taxon>
        <taxon>Vreelandella</taxon>
    </lineage>
</organism>
<keyword evidence="2" id="KW-1185">Reference proteome</keyword>
<proteinExistence type="predicted"/>
<reference evidence="2" key="1">
    <citation type="journal article" date="2019" name="Microbiol. Resour. Announc.">
        <title>Complete Genome Sequence of Halomonas olivaria, a Moderately Halophilic Bacterium Isolated from Olive Processing Effluents, Obtained by Nanopore Sequencing.</title>
        <authorList>
            <person name="Nagata S."/>
            <person name="Ii K.M."/>
            <person name="Tsukimi T."/>
            <person name="Miura M.C."/>
            <person name="Galipon J."/>
            <person name="Arakawa K."/>
        </authorList>
    </citation>
    <scope>NUCLEOTIDE SEQUENCE [LARGE SCALE GENOMIC DNA]</scope>
    <source>
        <strain evidence="2">TYRC17</strain>
    </source>
</reference>
<dbReference type="Proteomes" id="UP000289555">
    <property type="component" value="Chromosome"/>
</dbReference>
<sequence length="72" mass="8429">MRRKAARIHDHKDSYYAPNTCTKQALADELIDVMERFQHYVDQHPDHYEALITQPSPGHLIIKLQPAYPSEE</sequence>
<evidence type="ECO:0000313" key="1">
    <source>
        <dbReference type="EMBL" id="BBI49693.1"/>
    </source>
</evidence>
<protein>
    <submittedName>
        <fullName evidence="1">Uncharacterized protein</fullName>
    </submittedName>
</protein>
<dbReference type="EMBL" id="AP019416">
    <property type="protein sequence ID" value="BBI49693.1"/>
    <property type="molecule type" value="Genomic_DNA"/>
</dbReference>
<accession>A0ABN5WXR2</accession>